<gene>
    <name evidence="6" type="ORF">AWB68_04088</name>
</gene>
<keyword evidence="3" id="KW-0274">FAD</keyword>
<feature type="domain" description="FAD-dependent oxidoreductase 2 FAD-binding" evidence="5">
    <location>
        <begin position="15"/>
        <end position="552"/>
    </location>
</feature>
<evidence type="ECO:0000313" key="7">
    <source>
        <dbReference type="Proteomes" id="UP000054770"/>
    </source>
</evidence>
<dbReference type="PANTHER" id="PTHR43400:SF10">
    <property type="entry name" value="3-OXOSTEROID 1-DEHYDROGENASE"/>
    <property type="match status" value="1"/>
</dbReference>
<dbReference type="InterPro" id="IPR036188">
    <property type="entry name" value="FAD/NAD-bd_sf"/>
</dbReference>
<dbReference type="Gene3D" id="3.50.50.60">
    <property type="entry name" value="FAD/NAD(P)-binding domain"/>
    <property type="match status" value="3"/>
</dbReference>
<dbReference type="EMBL" id="FCON02000046">
    <property type="protein sequence ID" value="SAL71005.1"/>
    <property type="molecule type" value="Genomic_DNA"/>
</dbReference>
<organism evidence="6 7">
    <name type="scientific">Caballeronia choica</name>
    <dbReference type="NCBI Taxonomy" id="326476"/>
    <lineage>
        <taxon>Bacteria</taxon>
        <taxon>Pseudomonadati</taxon>
        <taxon>Pseudomonadota</taxon>
        <taxon>Betaproteobacteria</taxon>
        <taxon>Burkholderiales</taxon>
        <taxon>Burkholderiaceae</taxon>
        <taxon>Caballeronia</taxon>
    </lineage>
</organism>
<accession>A0A158JQQ5</accession>
<sequence>MVETLSALTPNETFDVVVVGAGGAGMSAALFAAIDGARVLLVESTEYVGGTTAYSAGTTWIPGSLHAGDVNRDDTVENAEAFLQRAVGERSSRAMRRAFLAAGPKAVAHIEANSEVKYRARPFHPDYLSEVEGSTLRGRALESLPFDGRKLGKNFALIRPPIPEFTVVGGMMVDRDDVGHLLNMTRSLASFGHAVKLLARHACDRISWPRGTRLVMGNALIGRLLHSLFARDVTVLVSTKLEQLHESANGIDAITLSQNGERRRIAVKGGVILASGGFNRHRERRGAMLPGVDPSWCPGAPGHAGSTQDLALGAGARYGEGALSNAFWAPVSVRKRSDGTTAVFPHFLMDRGKPGMVVVNQEGRRFLNENTSYHLFGIAMQEANRKTPSVPAYLVTDAEGLRKYGLGMVRPGGKGLAPFIADGYLTEGRTLDELAAKLGIDAAGLADSVARINRYAETGVDPDFKRGTTDYQRANGDATSTGPNPCIGPIGRAPFYAVRLYPGDIGAATGLVADENARILARDDQPIGGLYACGNDMQSVMGGVYPGPGITLGPGLAFAYLAGRHAAARASSAVRAHAAKTATTA</sequence>
<keyword evidence="2" id="KW-0285">Flavoprotein</keyword>
<dbReference type="AlphaFoldDB" id="A0A158JQQ5"/>
<dbReference type="Pfam" id="PF00890">
    <property type="entry name" value="FAD_binding_2"/>
    <property type="match status" value="1"/>
</dbReference>
<comment type="caution">
    <text evidence="6">The sequence shown here is derived from an EMBL/GenBank/DDBJ whole genome shotgun (WGS) entry which is preliminary data.</text>
</comment>
<protein>
    <submittedName>
        <fullName evidence="6">3-oxosteroid 1-dehydrogenase</fullName>
    </submittedName>
</protein>
<proteinExistence type="predicted"/>
<dbReference type="NCBIfam" id="NF009477">
    <property type="entry name" value="PRK12843.1"/>
    <property type="match status" value="1"/>
</dbReference>
<keyword evidence="7" id="KW-1185">Reference proteome</keyword>
<dbReference type="Proteomes" id="UP000054770">
    <property type="component" value="Unassembled WGS sequence"/>
</dbReference>
<dbReference type="Gene3D" id="3.90.700.10">
    <property type="entry name" value="Succinate dehydrogenase/fumarate reductase flavoprotein, catalytic domain"/>
    <property type="match status" value="1"/>
</dbReference>
<dbReference type="SUPFAM" id="SSF51905">
    <property type="entry name" value="FAD/NAD(P)-binding domain"/>
    <property type="match status" value="1"/>
</dbReference>
<comment type="cofactor">
    <cofactor evidence="1">
        <name>FAD</name>
        <dbReference type="ChEBI" id="CHEBI:57692"/>
    </cofactor>
</comment>
<dbReference type="GO" id="GO:0016491">
    <property type="term" value="F:oxidoreductase activity"/>
    <property type="evidence" value="ECO:0007669"/>
    <property type="project" value="UniProtKB-KW"/>
</dbReference>
<dbReference type="RefSeq" id="WP_087646173.1">
    <property type="nucleotide sequence ID" value="NZ_FCON02000046.1"/>
</dbReference>
<dbReference type="PANTHER" id="PTHR43400">
    <property type="entry name" value="FUMARATE REDUCTASE"/>
    <property type="match status" value="1"/>
</dbReference>
<evidence type="ECO:0000256" key="1">
    <source>
        <dbReference type="ARBA" id="ARBA00001974"/>
    </source>
</evidence>
<dbReference type="InterPro" id="IPR050315">
    <property type="entry name" value="FAD-oxidoreductase_2"/>
</dbReference>
<keyword evidence="4" id="KW-0560">Oxidoreductase</keyword>
<name>A0A158JQQ5_9BURK</name>
<evidence type="ECO:0000259" key="5">
    <source>
        <dbReference type="Pfam" id="PF00890"/>
    </source>
</evidence>
<dbReference type="GO" id="GO:0008202">
    <property type="term" value="P:steroid metabolic process"/>
    <property type="evidence" value="ECO:0007669"/>
    <property type="project" value="UniProtKB-ARBA"/>
</dbReference>
<dbReference type="InterPro" id="IPR003953">
    <property type="entry name" value="FAD-dep_OxRdtase_2_FAD-bd"/>
</dbReference>
<evidence type="ECO:0000313" key="6">
    <source>
        <dbReference type="EMBL" id="SAL71005.1"/>
    </source>
</evidence>
<evidence type="ECO:0000256" key="3">
    <source>
        <dbReference type="ARBA" id="ARBA00022827"/>
    </source>
</evidence>
<evidence type="ECO:0000256" key="4">
    <source>
        <dbReference type="ARBA" id="ARBA00023002"/>
    </source>
</evidence>
<reference evidence="6" key="1">
    <citation type="submission" date="2016-01" db="EMBL/GenBank/DDBJ databases">
        <authorList>
            <person name="Peeters C."/>
        </authorList>
    </citation>
    <scope>NUCLEOTIDE SEQUENCE [LARGE SCALE GENOMIC DNA]</scope>
    <source>
        <strain evidence="6">LMG 22940</strain>
    </source>
</reference>
<evidence type="ECO:0000256" key="2">
    <source>
        <dbReference type="ARBA" id="ARBA00022630"/>
    </source>
</evidence>
<dbReference type="InterPro" id="IPR027477">
    <property type="entry name" value="Succ_DH/fumarate_Rdtase_cat_sf"/>
</dbReference>
<dbReference type="SUPFAM" id="SSF56425">
    <property type="entry name" value="Succinate dehydrogenase/fumarate reductase flavoprotein, catalytic domain"/>
    <property type="match status" value="1"/>
</dbReference>
<dbReference type="OrthoDB" id="9813348at2"/>